<evidence type="ECO:0000256" key="1">
    <source>
        <dbReference type="SAM" id="Phobius"/>
    </source>
</evidence>
<keyword evidence="1" id="KW-0472">Membrane</keyword>
<dbReference type="EMBL" id="UGXS01000004">
    <property type="protein sequence ID" value="SUH18474.1"/>
    <property type="molecule type" value="Genomic_DNA"/>
</dbReference>
<dbReference type="AlphaFoldDB" id="A0A379WGT9"/>
<evidence type="ECO:0000313" key="2">
    <source>
        <dbReference type="EMBL" id="SUH18474.1"/>
    </source>
</evidence>
<feature type="transmembrane region" description="Helical" evidence="1">
    <location>
        <begin position="124"/>
        <end position="143"/>
    </location>
</feature>
<organism evidence="2 3">
    <name type="scientific">Salmonella enterica I</name>
    <dbReference type="NCBI Taxonomy" id="59201"/>
    <lineage>
        <taxon>Bacteria</taxon>
        <taxon>Pseudomonadati</taxon>
        <taxon>Pseudomonadota</taxon>
        <taxon>Gammaproteobacteria</taxon>
        <taxon>Enterobacterales</taxon>
        <taxon>Enterobacteriaceae</taxon>
        <taxon>Salmonella</taxon>
    </lineage>
</organism>
<proteinExistence type="predicted"/>
<keyword evidence="1" id="KW-1133">Transmembrane helix</keyword>
<protein>
    <submittedName>
        <fullName evidence="2">Membrane protein</fullName>
    </submittedName>
</protein>
<gene>
    <name evidence="2" type="ORF">NCTC8258_06305</name>
</gene>
<keyword evidence="1" id="KW-0812">Transmembrane</keyword>
<evidence type="ECO:0000313" key="3">
    <source>
        <dbReference type="Proteomes" id="UP000255509"/>
    </source>
</evidence>
<sequence>MILSPGNFIRASGKEFWYGRPIFERIFIHLTERVHNHLALIWIAYVVLLLLVLLVIFNKQIRAKIDKTSLICAALVVCIGISTSLIMFASPSYPDRVMNGTFMFFLLAISFIAYALLKSGVKAGVVGVTAVTVLCGIVFLWSYSLMLNGYKKTAGQEIVRQEIITKEIAQVNRSLSSLTIISSSCKIAVVILVYSMILLFTASIIMYKLFSKRKSILIIL</sequence>
<dbReference type="Proteomes" id="UP000255509">
    <property type="component" value="Unassembled WGS sequence"/>
</dbReference>
<feature type="transmembrane region" description="Helical" evidence="1">
    <location>
        <begin position="39"/>
        <end position="57"/>
    </location>
</feature>
<feature type="transmembrane region" description="Helical" evidence="1">
    <location>
        <begin position="97"/>
        <end position="117"/>
    </location>
</feature>
<reference evidence="2 3" key="1">
    <citation type="submission" date="2018-06" db="EMBL/GenBank/DDBJ databases">
        <authorList>
            <consortium name="Pathogen Informatics"/>
            <person name="Doyle S."/>
        </authorList>
    </citation>
    <scope>NUCLEOTIDE SEQUENCE [LARGE SCALE GENOMIC DNA]</scope>
    <source>
        <strain evidence="2 3">NCTC8258</strain>
    </source>
</reference>
<dbReference type="InterPro" id="IPR045691">
    <property type="entry name" value="DUF6056"/>
</dbReference>
<feature type="transmembrane region" description="Helical" evidence="1">
    <location>
        <begin position="69"/>
        <end position="91"/>
    </location>
</feature>
<name>A0A379WGT9_SALET</name>
<accession>A0A379WGT9</accession>
<dbReference type="Pfam" id="PF19528">
    <property type="entry name" value="DUF6056"/>
    <property type="match status" value="1"/>
</dbReference>
<feature type="transmembrane region" description="Helical" evidence="1">
    <location>
        <begin position="187"/>
        <end position="210"/>
    </location>
</feature>